<evidence type="ECO:0000313" key="4">
    <source>
        <dbReference type="Ensembl" id="ENSPNYP00000024235.1"/>
    </source>
</evidence>
<dbReference type="Gene3D" id="3.30.70.330">
    <property type="match status" value="1"/>
</dbReference>
<keyword evidence="2" id="KW-0472">Membrane</keyword>
<dbReference type="Ensembl" id="ENSPNYT00000024833.1">
    <property type="protein sequence ID" value="ENSPNYP00000024235.1"/>
    <property type="gene ID" value="ENSPNYG00000018317.1"/>
</dbReference>
<keyword evidence="2" id="KW-1133">Transmembrane helix</keyword>
<dbReference type="AlphaFoldDB" id="A0A3B4GMK3"/>
<dbReference type="InterPro" id="IPR012677">
    <property type="entry name" value="Nucleotide-bd_a/b_plait_sf"/>
</dbReference>
<keyword evidence="2" id="KW-0812">Transmembrane</keyword>
<dbReference type="GO" id="GO:0003723">
    <property type="term" value="F:RNA binding"/>
    <property type="evidence" value="ECO:0007669"/>
    <property type="project" value="UniProtKB-UniRule"/>
</dbReference>
<reference evidence="4" key="1">
    <citation type="submission" date="2023-09" db="UniProtKB">
        <authorList>
            <consortium name="Ensembl"/>
        </authorList>
    </citation>
    <scope>IDENTIFICATION</scope>
</reference>
<feature type="transmembrane region" description="Helical" evidence="2">
    <location>
        <begin position="48"/>
        <end position="69"/>
    </location>
</feature>
<dbReference type="InterPro" id="IPR035979">
    <property type="entry name" value="RBD_domain_sf"/>
</dbReference>
<dbReference type="PROSITE" id="PS50102">
    <property type="entry name" value="RRM"/>
    <property type="match status" value="1"/>
</dbReference>
<name>A0A3B4GMK3_9CICH</name>
<organism evidence="4">
    <name type="scientific">Pundamilia nyererei</name>
    <dbReference type="NCBI Taxonomy" id="303518"/>
    <lineage>
        <taxon>Eukaryota</taxon>
        <taxon>Metazoa</taxon>
        <taxon>Chordata</taxon>
        <taxon>Craniata</taxon>
        <taxon>Vertebrata</taxon>
        <taxon>Euteleostomi</taxon>
        <taxon>Actinopterygii</taxon>
        <taxon>Neopterygii</taxon>
        <taxon>Teleostei</taxon>
        <taxon>Neoteleostei</taxon>
        <taxon>Acanthomorphata</taxon>
        <taxon>Ovalentaria</taxon>
        <taxon>Cichlomorphae</taxon>
        <taxon>Cichliformes</taxon>
        <taxon>Cichlidae</taxon>
        <taxon>African cichlids</taxon>
        <taxon>Pseudocrenilabrinae</taxon>
        <taxon>Haplochromini</taxon>
        <taxon>Pundamilia</taxon>
    </lineage>
</organism>
<evidence type="ECO:0000256" key="1">
    <source>
        <dbReference type="PROSITE-ProRule" id="PRU00176"/>
    </source>
</evidence>
<evidence type="ECO:0000256" key="2">
    <source>
        <dbReference type="SAM" id="Phobius"/>
    </source>
</evidence>
<keyword evidence="1" id="KW-0694">RNA-binding</keyword>
<feature type="domain" description="RRM" evidence="3">
    <location>
        <begin position="24"/>
        <end position="49"/>
    </location>
</feature>
<dbReference type="Pfam" id="PF00076">
    <property type="entry name" value="RRM_1"/>
    <property type="match status" value="1"/>
</dbReference>
<dbReference type="STRING" id="303518.ENSPNYP00000024235"/>
<dbReference type="InterPro" id="IPR000504">
    <property type="entry name" value="RRM_dom"/>
</dbReference>
<sequence length="95" mass="10744">MSTALTLDLQSFRKPGEKTFTQRSRLFVGNLPTGVTEEDLEKLFTKYGKGHCSGLFASISLFSVIFFLFPRQLHIQHPLSKISTIPPLRMSKQSL</sequence>
<dbReference type="SUPFAM" id="SSF54928">
    <property type="entry name" value="RNA-binding domain, RBD"/>
    <property type="match status" value="1"/>
</dbReference>
<accession>A0A3B4GMK3</accession>
<protein>
    <recommendedName>
        <fullName evidence="3">RRM domain-containing protein</fullName>
    </recommendedName>
</protein>
<evidence type="ECO:0000259" key="3">
    <source>
        <dbReference type="PROSITE" id="PS50102"/>
    </source>
</evidence>
<proteinExistence type="predicted"/>